<accession>A0A8H7NU59</accession>
<dbReference type="Proteomes" id="UP000639403">
    <property type="component" value="Unassembled WGS sequence"/>
</dbReference>
<name>A0A8H7NU59_9APHY</name>
<organism evidence="1 2">
    <name type="scientific">Rhodonia placenta</name>
    <dbReference type="NCBI Taxonomy" id="104341"/>
    <lineage>
        <taxon>Eukaryota</taxon>
        <taxon>Fungi</taxon>
        <taxon>Dikarya</taxon>
        <taxon>Basidiomycota</taxon>
        <taxon>Agaricomycotina</taxon>
        <taxon>Agaricomycetes</taxon>
        <taxon>Polyporales</taxon>
        <taxon>Adustoporiaceae</taxon>
        <taxon>Rhodonia</taxon>
    </lineage>
</organism>
<proteinExistence type="predicted"/>
<gene>
    <name evidence="1" type="ORF">IEO21_09583</name>
</gene>
<evidence type="ECO:0000313" key="1">
    <source>
        <dbReference type="EMBL" id="KAF9803697.1"/>
    </source>
</evidence>
<dbReference type="EMBL" id="JADOXO010000482">
    <property type="protein sequence ID" value="KAF9803697.1"/>
    <property type="molecule type" value="Genomic_DNA"/>
</dbReference>
<sequence length="12" mass="1379">MAPSIKMEASWK</sequence>
<reference evidence="1" key="2">
    <citation type="journal article" name="Front. Microbiol.">
        <title>Degradative Capacity of Two Strains of Rhodonia placenta: From Phenotype to Genotype.</title>
        <authorList>
            <person name="Kolle M."/>
            <person name="Horta M.A.C."/>
            <person name="Nowrousian M."/>
            <person name="Ohm R.A."/>
            <person name="Benz J.P."/>
            <person name="Pilgard A."/>
        </authorList>
    </citation>
    <scope>NUCLEOTIDE SEQUENCE</scope>
    <source>
        <strain evidence="1">FPRL280</strain>
    </source>
</reference>
<protein>
    <submittedName>
        <fullName evidence="1">Uncharacterized protein</fullName>
    </submittedName>
</protein>
<reference evidence="1" key="1">
    <citation type="submission" date="2020-11" db="EMBL/GenBank/DDBJ databases">
        <authorList>
            <person name="Koelle M."/>
            <person name="Horta M.A.C."/>
            <person name="Nowrousian M."/>
            <person name="Ohm R.A."/>
            <person name="Benz P."/>
            <person name="Pilgard A."/>
        </authorList>
    </citation>
    <scope>NUCLEOTIDE SEQUENCE</scope>
    <source>
        <strain evidence="1">FPRL280</strain>
    </source>
</reference>
<evidence type="ECO:0000313" key="2">
    <source>
        <dbReference type="Proteomes" id="UP000639403"/>
    </source>
</evidence>
<comment type="caution">
    <text evidence="1">The sequence shown here is derived from an EMBL/GenBank/DDBJ whole genome shotgun (WGS) entry which is preliminary data.</text>
</comment>